<evidence type="ECO:0000313" key="1">
    <source>
        <dbReference type="EMBL" id="PRY41958.1"/>
    </source>
</evidence>
<dbReference type="SUPFAM" id="SSF48208">
    <property type="entry name" value="Six-hairpin glycosidases"/>
    <property type="match status" value="1"/>
</dbReference>
<name>A0A2T0T8J2_9BACT</name>
<organism evidence="1 2">
    <name type="scientific">Spirosoma oryzae</name>
    <dbReference type="NCBI Taxonomy" id="1469603"/>
    <lineage>
        <taxon>Bacteria</taxon>
        <taxon>Pseudomonadati</taxon>
        <taxon>Bacteroidota</taxon>
        <taxon>Cytophagia</taxon>
        <taxon>Cytophagales</taxon>
        <taxon>Cytophagaceae</taxon>
        <taxon>Spirosoma</taxon>
    </lineage>
</organism>
<dbReference type="Proteomes" id="UP000238375">
    <property type="component" value="Unassembled WGS sequence"/>
</dbReference>
<keyword evidence="2" id="KW-1185">Reference proteome</keyword>
<dbReference type="AlphaFoldDB" id="A0A2T0T8J2"/>
<protein>
    <recommendedName>
        <fullName evidence="3">Glycosyl hydrolase family 76</fullName>
    </recommendedName>
</protein>
<sequence>MYLSRFYHFIAIVLLIVSGSGRLGAQSAPARRYVNLAHLDHLYQTVTLPNSATVGTIAIYSNAPDYRLVGDDDEGFTCIDDVARAALFLFNEPDLNGNRGKQTKLRAMTEFVLQLQAPVGVSGAGYFYNFLWPDRTINTTFRTSVAEANFWSWRAFWYLTEAYPYYQKRDTAFAGRILTATQKITANVVRDFGDKPAEYGHSQGVAVPTWLPFGSGTDQAAILLLCLANVQQRQANLAVLRLIDKLGSGIVAMQHGGPNQFPYGAILSFENTWHAYASDQAYALLRVGKQLAKPDWQAAARREIDNFYPWLIQQQYLESFAVNQTDTTLIPIRTSQFSQIAYGIRPMIWAALEAYDQTKNQNYATLARQLAGWFLGKNVANTPMYDRSTGRGYDGIGATGINRNSGAESTIESLWAFQRLEKYGMIE</sequence>
<evidence type="ECO:0008006" key="3">
    <source>
        <dbReference type="Google" id="ProtNLM"/>
    </source>
</evidence>
<gene>
    <name evidence="1" type="ORF">CLV58_105160</name>
</gene>
<comment type="caution">
    <text evidence="1">The sequence shown here is derived from an EMBL/GenBank/DDBJ whole genome shotgun (WGS) entry which is preliminary data.</text>
</comment>
<dbReference type="InterPro" id="IPR008928">
    <property type="entry name" value="6-hairpin_glycosidase_sf"/>
</dbReference>
<dbReference type="RefSeq" id="WP_106137160.1">
    <property type="nucleotide sequence ID" value="NZ_PVTE01000005.1"/>
</dbReference>
<proteinExistence type="predicted"/>
<reference evidence="1 2" key="1">
    <citation type="submission" date="2018-03" db="EMBL/GenBank/DDBJ databases">
        <title>Genomic Encyclopedia of Archaeal and Bacterial Type Strains, Phase II (KMG-II): from individual species to whole genera.</title>
        <authorList>
            <person name="Goeker M."/>
        </authorList>
    </citation>
    <scope>NUCLEOTIDE SEQUENCE [LARGE SCALE GENOMIC DNA]</scope>
    <source>
        <strain evidence="1 2">DSM 28354</strain>
    </source>
</reference>
<dbReference type="OrthoDB" id="9765330at2"/>
<accession>A0A2T0T8J2</accession>
<dbReference type="GO" id="GO:0005975">
    <property type="term" value="P:carbohydrate metabolic process"/>
    <property type="evidence" value="ECO:0007669"/>
    <property type="project" value="InterPro"/>
</dbReference>
<dbReference type="EMBL" id="PVTE01000005">
    <property type="protein sequence ID" value="PRY41958.1"/>
    <property type="molecule type" value="Genomic_DNA"/>
</dbReference>
<evidence type="ECO:0000313" key="2">
    <source>
        <dbReference type="Proteomes" id="UP000238375"/>
    </source>
</evidence>